<name>A0ABP8VTF2_9PSEU</name>
<dbReference type="InterPro" id="IPR039422">
    <property type="entry name" value="MarR/SlyA-like"/>
</dbReference>
<accession>A0ABP8VTF2</accession>
<dbReference type="EMBL" id="BAABIB010000171">
    <property type="protein sequence ID" value="GAA4671319.1"/>
    <property type="molecule type" value="Genomic_DNA"/>
</dbReference>
<reference evidence="3" key="1">
    <citation type="journal article" date="2019" name="Int. J. Syst. Evol. Microbiol.">
        <title>The Global Catalogue of Microorganisms (GCM) 10K type strain sequencing project: providing services to taxonomists for standard genome sequencing and annotation.</title>
        <authorList>
            <consortium name="The Broad Institute Genomics Platform"/>
            <consortium name="The Broad Institute Genome Sequencing Center for Infectious Disease"/>
            <person name="Wu L."/>
            <person name="Ma J."/>
        </authorList>
    </citation>
    <scope>NUCLEOTIDE SEQUENCE [LARGE SCALE GENOMIC DNA]</scope>
    <source>
        <strain evidence="3">JCM 18054</strain>
    </source>
</reference>
<dbReference type="InterPro" id="IPR000835">
    <property type="entry name" value="HTH_MarR-typ"/>
</dbReference>
<dbReference type="PROSITE" id="PS50995">
    <property type="entry name" value="HTH_MARR_2"/>
    <property type="match status" value="1"/>
</dbReference>
<protein>
    <submittedName>
        <fullName evidence="2">MarR family transcriptional regulator</fullName>
    </submittedName>
</protein>
<proteinExistence type="predicted"/>
<dbReference type="PANTHER" id="PTHR33164:SF107">
    <property type="entry name" value="TRANSCRIPTIONAL REGULATORY PROTEIN"/>
    <property type="match status" value="1"/>
</dbReference>
<dbReference type="SMART" id="SM00347">
    <property type="entry name" value="HTH_MARR"/>
    <property type="match status" value="1"/>
</dbReference>
<keyword evidence="3" id="KW-1185">Reference proteome</keyword>
<dbReference type="Gene3D" id="1.10.10.10">
    <property type="entry name" value="Winged helix-like DNA-binding domain superfamily/Winged helix DNA-binding domain"/>
    <property type="match status" value="1"/>
</dbReference>
<dbReference type="Pfam" id="PF12802">
    <property type="entry name" value="MarR_2"/>
    <property type="match status" value="1"/>
</dbReference>
<gene>
    <name evidence="2" type="ORF">GCM10023214_77750</name>
</gene>
<organism evidence="2 3">
    <name type="scientific">Amycolatopsis dongchuanensis</name>
    <dbReference type="NCBI Taxonomy" id="1070866"/>
    <lineage>
        <taxon>Bacteria</taxon>
        <taxon>Bacillati</taxon>
        <taxon>Actinomycetota</taxon>
        <taxon>Actinomycetes</taxon>
        <taxon>Pseudonocardiales</taxon>
        <taxon>Pseudonocardiaceae</taxon>
        <taxon>Amycolatopsis</taxon>
    </lineage>
</organism>
<sequence>MGAQGGQLRIVTALARTGFLVNAAYLETSREYGLTAQQGQLLSVLRSRPMGMGELGAVLGLAKSTVTGLIDRTERPGLVRREPDPSDSRAVRVALTEHGREIAEAFFADIYRRIEELQISLTATERRTLAQLLSRVVADNKVSVVFMEPSETPRS</sequence>
<dbReference type="InterPro" id="IPR036388">
    <property type="entry name" value="WH-like_DNA-bd_sf"/>
</dbReference>
<dbReference type="RefSeq" id="WP_346056829.1">
    <property type="nucleotide sequence ID" value="NZ_BAABIB010000171.1"/>
</dbReference>
<comment type="caution">
    <text evidence="2">The sequence shown here is derived from an EMBL/GenBank/DDBJ whole genome shotgun (WGS) entry which is preliminary data.</text>
</comment>
<dbReference type="Proteomes" id="UP001500192">
    <property type="component" value="Unassembled WGS sequence"/>
</dbReference>
<dbReference type="PANTHER" id="PTHR33164">
    <property type="entry name" value="TRANSCRIPTIONAL REGULATOR, MARR FAMILY"/>
    <property type="match status" value="1"/>
</dbReference>
<evidence type="ECO:0000313" key="3">
    <source>
        <dbReference type="Proteomes" id="UP001500192"/>
    </source>
</evidence>
<feature type="domain" description="HTH marR-type" evidence="1">
    <location>
        <begin position="7"/>
        <end position="138"/>
    </location>
</feature>
<evidence type="ECO:0000259" key="1">
    <source>
        <dbReference type="PROSITE" id="PS50995"/>
    </source>
</evidence>
<dbReference type="SUPFAM" id="SSF46785">
    <property type="entry name" value="Winged helix' DNA-binding domain"/>
    <property type="match status" value="1"/>
</dbReference>
<evidence type="ECO:0000313" key="2">
    <source>
        <dbReference type="EMBL" id="GAA4671319.1"/>
    </source>
</evidence>
<dbReference type="PRINTS" id="PR00598">
    <property type="entry name" value="HTHMARR"/>
</dbReference>
<dbReference type="InterPro" id="IPR036390">
    <property type="entry name" value="WH_DNA-bd_sf"/>
</dbReference>